<dbReference type="Pfam" id="PF00512">
    <property type="entry name" value="HisKA"/>
    <property type="match status" value="1"/>
</dbReference>
<dbReference type="GO" id="GO:0000155">
    <property type="term" value="F:phosphorelay sensor kinase activity"/>
    <property type="evidence" value="ECO:0007669"/>
    <property type="project" value="InterPro"/>
</dbReference>
<dbReference type="EMBL" id="LQOJ01000051">
    <property type="protein sequence ID" value="ORU99863.1"/>
    <property type="molecule type" value="Genomic_DNA"/>
</dbReference>
<keyword evidence="9" id="KW-0902">Two-component regulatory system</keyword>
<dbReference type="EC" id="2.7.13.3" evidence="3"/>
<dbReference type="GO" id="GO:0005886">
    <property type="term" value="C:plasma membrane"/>
    <property type="evidence" value="ECO:0007669"/>
    <property type="project" value="UniProtKB-SubCell"/>
</dbReference>
<evidence type="ECO:0000313" key="14">
    <source>
        <dbReference type="Proteomes" id="UP000193484"/>
    </source>
</evidence>
<dbReference type="Pfam" id="PF02518">
    <property type="entry name" value="HATPase_c"/>
    <property type="match status" value="1"/>
</dbReference>
<dbReference type="PANTHER" id="PTHR43547">
    <property type="entry name" value="TWO-COMPONENT HISTIDINE KINASE"/>
    <property type="match status" value="1"/>
</dbReference>
<keyword evidence="7" id="KW-0418">Kinase</keyword>
<evidence type="ECO:0000256" key="7">
    <source>
        <dbReference type="ARBA" id="ARBA00022777"/>
    </source>
</evidence>
<evidence type="ECO:0000256" key="3">
    <source>
        <dbReference type="ARBA" id="ARBA00012438"/>
    </source>
</evidence>
<dbReference type="SUPFAM" id="SSF55874">
    <property type="entry name" value="ATPase domain of HSP90 chaperone/DNA topoisomerase II/histidine kinase"/>
    <property type="match status" value="1"/>
</dbReference>
<dbReference type="InterPro" id="IPR003594">
    <property type="entry name" value="HATPase_dom"/>
</dbReference>
<reference evidence="13 14" key="1">
    <citation type="submission" date="2016-01" db="EMBL/GenBank/DDBJ databases">
        <title>The new phylogeny of the genus Mycobacterium.</title>
        <authorList>
            <person name="Tarcisio F."/>
            <person name="Conor M."/>
            <person name="Antonella G."/>
            <person name="Elisabetta G."/>
            <person name="Giulia F.S."/>
            <person name="Sara T."/>
            <person name="Anna F."/>
            <person name="Clotilde B."/>
            <person name="Roberto B."/>
            <person name="Veronica D.S."/>
            <person name="Fabio R."/>
            <person name="Monica P."/>
            <person name="Olivier J."/>
            <person name="Enrico T."/>
            <person name="Nicola S."/>
        </authorList>
    </citation>
    <scope>NUCLEOTIDE SEQUENCE [LARGE SCALE GENOMIC DNA]</scope>
    <source>
        <strain evidence="13 14">DSM 44179</strain>
    </source>
</reference>
<feature type="domain" description="Histidine kinase" evidence="11">
    <location>
        <begin position="152"/>
        <end position="370"/>
    </location>
</feature>
<evidence type="ECO:0000256" key="1">
    <source>
        <dbReference type="ARBA" id="ARBA00000085"/>
    </source>
</evidence>
<evidence type="ECO:0000256" key="2">
    <source>
        <dbReference type="ARBA" id="ARBA00004236"/>
    </source>
</evidence>
<sequence>MRRWVGRVGLTWRLVAAMMTIEVVTALTTSIFTFVVGPRLFWSRMQAGDPVTESIAEQSRRAFQGANLVAIAMGLALAFAASLTISAAISRRIGRAATRLSSTATRIADGDYGSPPSRPRIGPELDSVADALARMAQRLDTVESNRRRLLADLGHEARTPITVLDGHLEAIEDGIITPDEEVVALLREQTRRLSRLTEDINAISAAEEGQLRLAPERMETRDLVALADRAVRMAFDAKGVQLIVPPVPAGLPILVDPERLVQVLVNLLQNALRHNRPGSSVRLRAGRARRSATVQIAVSDDGDGILAVHLPHIFERFYRVDTARDRDAGGTGIGLAIAKAIVESHGGEIHAASAGAGRGAVFTVTLPVAVPAPD</sequence>
<dbReference type="PROSITE" id="PS50109">
    <property type="entry name" value="HIS_KIN"/>
    <property type="match status" value="1"/>
</dbReference>
<evidence type="ECO:0000256" key="8">
    <source>
        <dbReference type="ARBA" id="ARBA00022989"/>
    </source>
</evidence>
<dbReference type="Gene3D" id="6.10.340.10">
    <property type="match status" value="1"/>
</dbReference>
<dbReference type="Gene3D" id="3.30.565.10">
    <property type="entry name" value="Histidine kinase-like ATPase, C-terminal domain"/>
    <property type="match status" value="1"/>
</dbReference>
<keyword evidence="14" id="KW-1185">Reference proteome</keyword>
<protein>
    <recommendedName>
        <fullName evidence="3">histidine kinase</fullName>
        <ecNumber evidence="3">2.7.13.3</ecNumber>
    </recommendedName>
</protein>
<proteinExistence type="predicted"/>
<evidence type="ECO:0000256" key="6">
    <source>
        <dbReference type="ARBA" id="ARBA00022692"/>
    </source>
</evidence>
<feature type="domain" description="HAMP" evidence="12">
    <location>
        <begin position="91"/>
        <end position="144"/>
    </location>
</feature>
<name>A0A1X1R5L3_MYCFA</name>
<evidence type="ECO:0000256" key="5">
    <source>
        <dbReference type="ARBA" id="ARBA00022679"/>
    </source>
</evidence>
<dbReference type="PROSITE" id="PS50885">
    <property type="entry name" value="HAMP"/>
    <property type="match status" value="1"/>
</dbReference>
<dbReference type="Proteomes" id="UP000193484">
    <property type="component" value="Unassembled WGS sequence"/>
</dbReference>
<dbReference type="FunFam" id="3.30.565.10:FF:000006">
    <property type="entry name" value="Sensor histidine kinase WalK"/>
    <property type="match status" value="1"/>
</dbReference>
<dbReference type="STRING" id="1793.AWC04_16640"/>
<comment type="catalytic activity">
    <reaction evidence="1">
        <text>ATP + protein L-histidine = ADP + protein N-phospho-L-histidine.</text>
        <dbReference type="EC" id="2.7.13.3"/>
    </reaction>
</comment>
<dbReference type="InterPro" id="IPR036890">
    <property type="entry name" value="HATPase_C_sf"/>
</dbReference>
<evidence type="ECO:0000313" key="13">
    <source>
        <dbReference type="EMBL" id="ORU99863.1"/>
    </source>
</evidence>
<accession>A0A1X1R5L3</accession>
<dbReference type="InterPro" id="IPR003661">
    <property type="entry name" value="HisK_dim/P_dom"/>
</dbReference>
<dbReference type="InterPro" id="IPR003660">
    <property type="entry name" value="HAMP_dom"/>
</dbReference>
<feature type="transmembrane region" description="Helical" evidence="10">
    <location>
        <begin position="12"/>
        <end position="36"/>
    </location>
</feature>
<dbReference type="SUPFAM" id="SSF47384">
    <property type="entry name" value="Homodimeric domain of signal transducing histidine kinase"/>
    <property type="match status" value="1"/>
</dbReference>
<dbReference type="InterPro" id="IPR036097">
    <property type="entry name" value="HisK_dim/P_sf"/>
</dbReference>
<comment type="subcellular location">
    <subcellularLocation>
        <location evidence="2">Cell membrane</location>
    </subcellularLocation>
</comment>
<keyword evidence="8 10" id="KW-1133">Transmembrane helix</keyword>
<dbReference type="PRINTS" id="PR00344">
    <property type="entry name" value="BCTRLSENSOR"/>
</dbReference>
<feature type="transmembrane region" description="Helical" evidence="10">
    <location>
        <begin position="68"/>
        <end position="89"/>
    </location>
</feature>
<dbReference type="PANTHER" id="PTHR43547:SF2">
    <property type="entry name" value="HYBRID SIGNAL TRANSDUCTION HISTIDINE KINASE C"/>
    <property type="match status" value="1"/>
</dbReference>
<keyword evidence="10" id="KW-0472">Membrane</keyword>
<evidence type="ECO:0000259" key="12">
    <source>
        <dbReference type="PROSITE" id="PS50885"/>
    </source>
</evidence>
<comment type="caution">
    <text evidence="13">The sequence shown here is derived from an EMBL/GenBank/DDBJ whole genome shotgun (WGS) entry which is preliminary data.</text>
</comment>
<dbReference type="AlphaFoldDB" id="A0A1X1R5L3"/>
<keyword evidence="4" id="KW-0597">Phosphoprotein</keyword>
<dbReference type="SMART" id="SM00304">
    <property type="entry name" value="HAMP"/>
    <property type="match status" value="1"/>
</dbReference>
<dbReference type="SMART" id="SM00388">
    <property type="entry name" value="HisKA"/>
    <property type="match status" value="1"/>
</dbReference>
<keyword evidence="5" id="KW-0808">Transferase</keyword>
<keyword evidence="6 10" id="KW-0812">Transmembrane</keyword>
<dbReference type="SMART" id="SM00387">
    <property type="entry name" value="HATPase_c"/>
    <property type="match status" value="1"/>
</dbReference>
<dbReference type="Gene3D" id="1.10.287.130">
    <property type="match status" value="1"/>
</dbReference>
<dbReference type="InterPro" id="IPR004358">
    <property type="entry name" value="Sig_transdc_His_kin-like_C"/>
</dbReference>
<evidence type="ECO:0000259" key="11">
    <source>
        <dbReference type="PROSITE" id="PS50109"/>
    </source>
</evidence>
<dbReference type="InterPro" id="IPR005467">
    <property type="entry name" value="His_kinase_dom"/>
</dbReference>
<evidence type="ECO:0000256" key="9">
    <source>
        <dbReference type="ARBA" id="ARBA00023012"/>
    </source>
</evidence>
<gene>
    <name evidence="13" type="ORF">AWC04_16640</name>
</gene>
<evidence type="ECO:0000256" key="4">
    <source>
        <dbReference type="ARBA" id="ARBA00022553"/>
    </source>
</evidence>
<dbReference type="CDD" id="cd00082">
    <property type="entry name" value="HisKA"/>
    <property type="match status" value="1"/>
</dbReference>
<evidence type="ECO:0000256" key="10">
    <source>
        <dbReference type="SAM" id="Phobius"/>
    </source>
</evidence>
<organism evidence="13 14">
    <name type="scientific">Mycolicibacterium fallax</name>
    <name type="common">Mycobacterium fallax</name>
    <dbReference type="NCBI Taxonomy" id="1793"/>
    <lineage>
        <taxon>Bacteria</taxon>
        <taxon>Bacillati</taxon>
        <taxon>Actinomycetota</taxon>
        <taxon>Actinomycetes</taxon>
        <taxon>Mycobacteriales</taxon>
        <taxon>Mycobacteriaceae</taxon>
        <taxon>Mycolicibacterium</taxon>
    </lineage>
</organism>